<organism evidence="5 6">
    <name type="scientific">Prosthecobacter dejongeii</name>
    <dbReference type="NCBI Taxonomy" id="48465"/>
    <lineage>
        <taxon>Bacteria</taxon>
        <taxon>Pseudomonadati</taxon>
        <taxon>Verrucomicrobiota</taxon>
        <taxon>Verrucomicrobiia</taxon>
        <taxon>Verrucomicrobiales</taxon>
        <taxon>Verrucomicrobiaceae</taxon>
        <taxon>Prosthecobacter</taxon>
    </lineage>
</organism>
<keyword evidence="2 5" id="KW-0238">DNA-binding</keyword>
<dbReference type="GO" id="GO:0003700">
    <property type="term" value="F:DNA-binding transcription factor activity"/>
    <property type="evidence" value="ECO:0007669"/>
    <property type="project" value="InterPro"/>
</dbReference>
<comment type="caution">
    <text evidence="5">The sequence shown here is derived from an EMBL/GenBank/DDBJ whole genome shotgun (WGS) entry which is preliminary data.</text>
</comment>
<dbReference type="Gene3D" id="1.10.10.10">
    <property type="entry name" value="Winged helix-like DNA-binding domain superfamily/Winged helix DNA-binding domain"/>
    <property type="match status" value="1"/>
</dbReference>
<keyword evidence="6" id="KW-1185">Reference proteome</keyword>
<dbReference type="Pfam" id="PF00392">
    <property type="entry name" value="GntR"/>
    <property type="match status" value="1"/>
</dbReference>
<dbReference type="PANTHER" id="PTHR38445">
    <property type="entry name" value="HTH-TYPE TRANSCRIPTIONAL REPRESSOR YTRA"/>
    <property type="match status" value="1"/>
</dbReference>
<reference evidence="5 6" key="1">
    <citation type="submission" date="2020-08" db="EMBL/GenBank/DDBJ databases">
        <title>Genomic Encyclopedia of Type Strains, Phase IV (KMG-IV): sequencing the most valuable type-strain genomes for metagenomic binning, comparative biology and taxonomic classification.</title>
        <authorList>
            <person name="Goeker M."/>
        </authorList>
    </citation>
    <scope>NUCLEOTIDE SEQUENCE [LARGE SCALE GENOMIC DNA]</scope>
    <source>
        <strain evidence="5 6">DSM 12251</strain>
    </source>
</reference>
<dbReference type="PANTHER" id="PTHR38445:SF9">
    <property type="entry name" value="HTH-TYPE TRANSCRIPTIONAL REPRESSOR YTRA"/>
    <property type="match status" value="1"/>
</dbReference>
<evidence type="ECO:0000313" key="6">
    <source>
        <dbReference type="Proteomes" id="UP000534294"/>
    </source>
</evidence>
<dbReference type="PROSITE" id="PS50949">
    <property type="entry name" value="HTH_GNTR"/>
    <property type="match status" value="1"/>
</dbReference>
<dbReference type="InterPro" id="IPR000524">
    <property type="entry name" value="Tscrpt_reg_HTH_GntR"/>
</dbReference>
<keyword evidence="1" id="KW-0805">Transcription regulation</keyword>
<dbReference type="CDD" id="cd07377">
    <property type="entry name" value="WHTH_GntR"/>
    <property type="match status" value="1"/>
</dbReference>
<proteinExistence type="predicted"/>
<protein>
    <submittedName>
        <fullName evidence="5">DNA-binding transcriptional regulator YhcF (GntR family)</fullName>
    </submittedName>
</protein>
<gene>
    <name evidence="5" type="ORF">HNQ64_001670</name>
</gene>
<dbReference type="RefSeq" id="WP_184207308.1">
    <property type="nucleotide sequence ID" value="NZ_JACHIF010000003.1"/>
</dbReference>
<evidence type="ECO:0000259" key="4">
    <source>
        <dbReference type="PROSITE" id="PS50949"/>
    </source>
</evidence>
<evidence type="ECO:0000256" key="3">
    <source>
        <dbReference type="ARBA" id="ARBA00023163"/>
    </source>
</evidence>
<dbReference type="InterPro" id="IPR036390">
    <property type="entry name" value="WH_DNA-bd_sf"/>
</dbReference>
<name>A0A7W7YJP9_9BACT</name>
<dbReference type="SUPFAM" id="SSF46785">
    <property type="entry name" value="Winged helix' DNA-binding domain"/>
    <property type="match status" value="1"/>
</dbReference>
<evidence type="ECO:0000313" key="5">
    <source>
        <dbReference type="EMBL" id="MBB5037421.1"/>
    </source>
</evidence>
<sequence length="127" mass="13773">MLPFSLTLQDGIPVSDQILLAVRKAMMTGQMRAGDEFPSVRTLSVELRISPTTAHKVVLQLKAAGWLASRPGIGMVVTVPEQPGVADRLAQITPQCRALLQEAAELNLSPEQVLKHLRSLISTEPKP</sequence>
<evidence type="ECO:0000256" key="2">
    <source>
        <dbReference type="ARBA" id="ARBA00023125"/>
    </source>
</evidence>
<dbReference type="EMBL" id="JACHIF010000003">
    <property type="protein sequence ID" value="MBB5037421.1"/>
    <property type="molecule type" value="Genomic_DNA"/>
</dbReference>
<dbReference type="Proteomes" id="UP000534294">
    <property type="component" value="Unassembled WGS sequence"/>
</dbReference>
<feature type="domain" description="HTH gntR-type" evidence="4">
    <location>
        <begin position="12"/>
        <end position="80"/>
    </location>
</feature>
<accession>A0A7W7YJP9</accession>
<evidence type="ECO:0000256" key="1">
    <source>
        <dbReference type="ARBA" id="ARBA00023015"/>
    </source>
</evidence>
<keyword evidence="3" id="KW-0804">Transcription</keyword>
<dbReference type="GO" id="GO:0003677">
    <property type="term" value="F:DNA binding"/>
    <property type="evidence" value="ECO:0007669"/>
    <property type="project" value="UniProtKB-KW"/>
</dbReference>
<dbReference type="AlphaFoldDB" id="A0A7W7YJP9"/>
<dbReference type="InterPro" id="IPR036388">
    <property type="entry name" value="WH-like_DNA-bd_sf"/>
</dbReference>
<dbReference type="SMART" id="SM00345">
    <property type="entry name" value="HTH_GNTR"/>
    <property type="match status" value="1"/>
</dbReference>